<evidence type="ECO:0000313" key="6">
    <source>
        <dbReference type="Proteomes" id="UP000316225"/>
    </source>
</evidence>
<dbReference type="EMBL" id="VLKU01000012">
    <property type="protein sequence ID" value="TWI29955.1"/>
    <property type="molecule type" value="Genomic_DNA"/>
</dbReference>
<dbReference type="GO" id="GO:0006144">
    <property type="term" value="P:purine nucleobase metabolic process"/>
    <property type="evidence" value="ECO:0007669"/>
    <property type="project" value="UniProtKB-KW"/>
</dbReference>
<comment type="caution">
    <text evidence="5">The sequence shown here is derived from an EMBL/GenBank/DDBJ whole genome shotgun (WGS) entry which is preliminary data.</text>
</comment>
<dbReference type="GO" id="GO:0000256">
    <property type="term" value="P:allantoin catabolic process"/>
    <property type="evidence" value="ECO:0007669"/>
    <property type="project" value="InterPro"/>
</dbReference>
<dbReference type="InterPro" id="IPR011051">
    <property type="entry name" value="RmlC_Cupin_sf"/>
</dbReference>
<dbReference type="OrthoDB" id="9804602at2"/>
<comment type="subunit">
    <text evidence="1">Homodimer.</text>
</comment>
<accession>A0A562NCQ7</accession>
<dbReference type="SUPFAM" id="SSF51182">
    <property type="entry name" value="RmlC-like cupins"/>
    <property type="match status" value="1"/>
</dbReference>
<evidence type="ECO:0000256" key="3">
    <source>
        <dbReference type="ARBA" id="ARBA00023239"/>
    </source>
</evidence>
<dbReference type="InterPro" id="IPR024060">
    <property type="entry name" value="Ureidoglycolate_lyase_dom_sf"/>
</dbReference>
<keyword evidence="2" id="KW-0659">Purine metabolism</keyword>
<dbReference type="GO" id="GO:0050385">
    <property type="term" value="F:ureidoglycolate lyase activity"/>
    <property type="evidence" value="ECO:0007669"/>
    <property type="project" value="UniProtKB-EC"/>
</dbReference>
<comment type="catalytic activity">
    <reaction evidence="4">
        <text>(S)-ureidoglycolate = urea + glyoxylate</text>
        <dbReference type="Rhea" id="RHEA:11304"/>
        <dbReference type="ChEBI" id="CHEBI:16199"/>
        <dbReference type="ChEBI" id="CHEBI:36655"/>
        <dbReference type="ChEBI" id="CHEBI:57296"/>
        <dbReference type="EC" id="4.3.2.3"/>
    </reaction>
</comment>
<dbReference type="Proteomes" id="UP000316225">
    <property type="component" value="Unassembled WGS sequence"/>
</dbReference>
<dbReference type="InterPro" id="IPR047233">
    <property type="entry name" value="UAH_cupin"/>
</dbReference>
<dbReference type="CDD" id="cd20298">
    <property type="entry name" value="cupin_UAH"/>
    <property type="match status" value="1"/>
</dbReference>
<dbReference type="InterPro" id="IPR007247">
    <property type="entry name" value="Ureidogly_lyase"/>
</dbReference>
<dbReference type="PIRSF" id="PIRSF017306">
    <property type="entry name" value="Ureidogly_hydro"/>
    <property type="match status" value="1"/>
</dbReference>
<dbReference type="PANTHER" id="PTHR21221:SF1">
    <property type="entry name" value="UREIDOGLYCOLATE LYASE"/>
    <property type="match status" value="1"/>
</dbReference>
<dbReference type="PANTHER" id="PTHR21221">
    <property type="entry name" value="UREIDOGLYCOLATE HYDROLASE"/>
    <property type="match status" value="1"/>
</dbReference>
<keyword evidence="6" id="KW-1185">Reference proteome</keyword>
<evidence type="ECO:0000313" key="5">
    <source>
        <dbReference type="EMBL" id="TWI29955.1"/>
    </source>
</evidence>
<protein>
    <submittedName>
        <fullName evidence="5">Ureidoglycolate lyase</fullName>
    </submittedName>
</protein>
<evidence type="ECO:0000256" key="2">
    <source>
        <dbReference type="ARBA" id="ARBA00022631"/>
    </source>
</evidence>
<gene>
    <name evidence="5" type="ORF">IQ24_03428</name>
</gene>
<dbReference type="Gene3D" id="2.60.120.480">
    <property type="entry name" value="Ureidoglycolate hydrolase"/>
    <property type="match status" value="1"/>
</dbReference>
<dbReference type="Pfam" id="PF04115">
    <property type="entry name" value="Ureidogly_lyase"/>
    <property type="match status" value="1"/>
</dbReference>
<sequence length="162" mass="17131">MEDNMTIKATPVTAEAFAPFGELLATREKASKMINAGRCERHHALATVERGGGEAIISIFRSEPVSLPYDCALLERHPLGSQAFVPLGSQPWLSVVAHDEGGKPGAPIAFLIPAGMGVNLRAGVWHGVLTPLDQPADFLVVDREGDGVNLEEVAIAPVTITA</sequence>
<name>A0A562NCQ7_9RHOB</name>
<keyword evidence="3 5" id="KW-0456">Lyase</keyword>
<dbReference type="AlphaFoldDB" id="A0A562NCQ7"/>
<evidence type="ECO:0000256" key="1">
    <source>
        <dbReference type="ARBA" id="ARBA00011738"/>
    </source>
</evidence>
<dbReference type="GO" id="GO:0004848">
    <property type="term" value="F:ureidoglycolate hydrolase activity"/>
    <property type="evidence" value="ECO:0007669"/>
    <property type="project" value="InterPro"/>
</dbReference>
<evidence type="ECO:0000256" key="4">
    <source>
        <dbReference type="ARBA" id="ARBA00047684"/>
    </source>
</evidence>
<organism evidence="5 6">
    <name type="scientific">Paracoccus sulfuroxidans</name>
    <dbReference type="NCBI Taxonomy" id="384678"/>
    <lineage>
        <taxon>Bacteria</taxon>
        <taxon>Pseudomonadati</taxon>
        <taxon>Pseudomonadota</taxon>
        <taxon>Alphaproteobacteria</taxon>
        <taxon>Rhodobacterales</taxon>
        <taxon>Paracoccaceae</taxon>
        <taxon>Paracoccus</taxon>
    </lineage>
</organism>
<reference evidence="5 6" key="1">
    <citation type="journal article" date="2015" name="Stand. Genomic Sci.">
        <title>Genomic Encyclopedia of Bacterial and Archaeal Type Strains, Phase III: the genomes of soil and plant-associated and newly described type strains.</title>
        <authorList>
            <person name="Whitman W.B."/>
            <person name="Woyke T."/>
            <person name="Klenk H.P."/>
            <person name="Zhou Y."/>
            <person name="Lilburn T.G."/>
            <person name="Beck B.J."/>
            <person name="De Vos P."/>
            <person name="Vandamme P."/>
            <person name="Eisen J.A."/>
            <person name="Garrity G."/>
            <person name="Hugenholtz P."/>
            <person name="Kyrpides N.C."/>
        </authorList>
    </citation>
    <scope>NUCLEOTIDE SEQUENCE [LARGE SCALE GENOMIC DNA]</scope>
    <source>
        <strain evidence="5 6">CGMCC 1.5364</strain>
    </source>
</reference>
<proteinExistence type="predicted"/>